<keyword evidence="17" id="KW-1185">Reference proteome</keyword>
<dbReference type="Proteomes" id="UP000582659">
    <property type="component" value="Unassembled WGS sequence"/>
</dbReference>
<keyword evidence="8 11" id="KW-0653">Protein transport</keyword>
<sequence>MPLPRYRPVPEHLKYRAPGVCEKVRNLVYASKLVMDLSSFVEINAFRTPKFDEYTYLMGRCYCSSDKEEIKKAAKALCWFTYRTNFPAIGGDGPTSDKGWGCMLRCGQMLMAEALKTVHVGRGWEWSPNSTDPNYRRTVRMFQDKRTSLFSIQQIAQMGVSEGKRMCEWFGPNTIAQCLKKLAIYDDWSQLVVHVAMDNLMIASDIKTLAATPYKDVTAPDEEKRHKPSDSPTNEPSNFRPVLILVPLRLGLTTINRAYLPSLQAFFKLPQCCGIVGGRPNHAVYFIGFSGEELYYLDPHTAQRTVDLDAKPSSSPVEDMVELRNEDLQEGPAKYDDDEPEVLATQEDIEDLEIEENSNSNDSSKKENTVEKEEVPEKKVEKTEENVDEKEEVAEEKVVKNDEEEETGSPSGSGGDCEPLEHEKALKYQEIDDAVEKDQFDDSTFHCDDLLYMHFDSLDPSLALGFICTCLDDFNDLIESLKNCVLPASTPPILEILDERPANWPKFIPYQGASDPIPVVDYEDFADPGFDSDDNFEILE</sequence>
<dbReference type="EMBL" id="CAJFDI010000006">
    <property type="protein sequence ID" value="CAD5235438.1"/>
    <property type="molecule type" value="Genomic_DNA"/>
</dbReference>
<dbReference type="PANTHER" id="PTHR22624:SF49">
    <property type="entry name" value="CYSTEINE PROTEASE"/>
    <property type="match status" value="1"/>
</dbReference>
<evidence type="ECO:0000256" key="11">
    <source>
        <dbReference type="RuleBase" id="RU363115"/>
    </source>
</evidence>
<dbReference type="GO" id="GO:0019786">
    <property type="term" value="F:protein-phosphatidylethanolamide deconjugating activity"/>
    <property type="evidence" value="ECO:0007669"/>
    <property type="project" value="InterPro"/>
</dbReference>
<dbReference type="InterPro" id="IPR046792">
    <property type="entry name" value="Peptidase_C54_cat"/>
</dbReference>
<dbReference type="InterPro" id="IPR038765">
    <property type="entry name" value="Papain-like_cys_pep_sf"/>
</dbReference>
<dbReference type="Proteomes" id="UP000095284">
    <property type="component" value="Unplaced"/>
</dbReference>
<comment type="function">
    <text evidence="11">Cysteine protease that plays a key role in autophagy by mediating both proteolytic activation and delipidation of ATG8 family proteins.</text>
</comment>
<feature type="domain" description="Peptidase C54 catalytic" evidence="13">
    <location>
        <begin position="68"/>
        <end position="479"/>
    </location>
</feature>
<keyword evidence="7" id="KW-0788">Thiol protease</keyword>
<keyword evidence="4 11" id="KW-0963">Cytoplasm</keyword>
<feature type="region of interest" description="Disordered" evidence="12">
    <location>
        <begin position="217"/>
        <end position="236"/>
    </location>
</feature>
<dbReference type="eggNOG" id="KOG2674">
    <property type="taxonomic scope" value="Eukaryota"/>
</dbReference>
<keyword evidence="5 11" id="KW-0645">Protease</keyword>
<evidence type="ECO:0000256" key="7">
    <source>
        <dbReference type="ARBA" id="ARBA00022807"/>
    </source>
</evidence>
<dbReference type="GO" id="GO:0000423">
    <property type="term" value="P:mitophagy"/>
    <property type="evidence" value="ECO:0007669"/>
    <property type="project" value="TreeGrafter"/>
</dbReference>
<keyword evidence="9 11" id="KW-0072">Autophagy</keyword>
<proteinExistence type="inferred from homology"/>
<evidence type="ECO:0000313" key="15">
    <source>
        <dbReference type="EMBL" id="CAG9131835.1"/>
    </source>
</evidence>
<evidence type="ECO:0000256" key="3">
    <source>
        <dbReference type="ARBA" id="ARBA00022448"/>
    </source>
</evidence>
<evidence type="ECO:0000256" key="10">
    <source>
        <dbReference type="ARBA" id="ARBA00029362"/>
    </source>
</evidence>
<dbReference type="WBParaSite" id="BXY_0990300.1">
    <property type="protein sequence ID" value="BXY_0990300.1"/>
    <property type="gene ID" value="BXY_0990300"/>
</dbReference>
<dbReference type="GO" id="GO:0035973">
    <property type="term" value="P:aggrephagy"/>
    <property type="evidence" value="ECO:0007669"/>
    <property type="project" value="TreeGrafter"/>
</dbReference>
<comment type="subcellular location">
    <subcellularLocation>
        <location evidence="1 11">Cytoplasm</location>
    </subcellularLocation>
</comment>
<evidence type="ECO:0000256" key="2">
    <source>
        <dbReference type="ARBA" id="ARBA00010958"/>
    </source>
</evidence>
<name>A0A1I7SA56_BURXY</name>
<gene>
    <name evidence="14" type="ORF">BXYJ_LOCUS15529</name>
</gene>
<evidence type="ECO:0000256" key="5">
    <source>
        <dbReference type="ARBA" id="ARBA00022670"/>
    </source>
</evidence>
<organism evidence="16 18">
    <name type="scientific">Bursaphelenchus xylophilus</name>
    <name type="common">Pinewood nematode worm</name>
    <name type="synonym">Aphelenchoides xylophilus</name>
    <dbReference type="NCBI Taxonomy" id="6326"/>
    <lineage>
        <taxon>Eukaryota</taxon>
        <taxon>Metazoa</taxon>
        <taxon>Ecdysozoa</taxon>
        <taxon>Nematoda</taxon>
        <taxon>Chromadorea</taxon>
        <taxon>Rhabditida</taxon>
        <taxon>Tylenchina</taxon>
        <taxon>Tylenchomorpha</taxon>
        <taxon>Aphelenchoidea</taxon>
        <taxon>Aphelenchoididae</taxon>
        <taxon>Bursaphelenchus</taxon>
    </lineage>
</organism>
<dbReference type="EMBL" id="CAJFCV020000006">
    <property type="protein sequence ID" value="CAG9131835.1"/>
    <property type="molecule type" value="Genomic_DNA"/>
</dbReference>
<comment type="similarity">
    <text evidence="2 11">Belongs to the peptidase C54 family.</text>
</comment>
<feature type="compositionally biased region" description="Acidic residues" evidence="12">
    <location>
        <begin position="347"/>
        <end position="356"/>
    </location>
</feature>
<reference evidence="18" key="1">
    <citation type="submission" date="2016-11" db="UniProtKB">
        <authorList>
            <consortium name="WormBaseParasite"/>
        </authorList>
    </citation>
    <scope>IDENTIFICATION</scope>
</reference>
<comment type="catalytic activity">
    <reaction evidence="10">
        <text>[protein]-C-terminal L-amino acid-glycyl-phosphatidylethanolamide + H2O = [protein]-C-terminal L-amino acid-glycine + a 1,2-diacyl-sn-glycero-3-phosphoethanolamine</text>
        <dbReference type="Rhea" id="RHEA:67548"/>
        <dbReference type="Rhea" id="RHEA-COMP:17323"/>
        <dbReference type="Rhea" id="RHEA-COMP:17324"/>
        <dbReference type="ChEBI" id="CHEBI:15377"/>
        <dbReference type="ChEBI" id="CHEBI:64612"/>
        <dbReference type="ChEBI" id="CHEBI:172940"/>
        <dbReference type="ChEBI" id="CHEBI:172941"/>
    </reaction>
    <physiologicalReaction direction="left-to-right" evidence="10">
        <dbReference type="Rhea" id="RHEA:67549"/>
    </physiologicalReaction>
</comment>
<dbReference type="GO" id="GO:0004197">
    <property type="term" value="F:cysteine-type endopeptidase activity"/>
    <property type="evidence" value="ECO:0007669"/>
    <property type="project" value="TreeGrafter"/>
</dbReference>
<dbReference type="PANTHER" id="PTHR22624">
    <property type="entry name" value="CYSTEINE PROTEASE ATG4"/>
    <property type="match status" value="1"/>
</dbReference>
<protein>
    <recommendedName>
        <fullName evidence="11">Cysteine protease</fullName>
        <ecNumber evidence="11">3.4.22.-</ecNumber>
    </recommendedName>
</protein>
<reference evidence="15" key="2">
    <citation type="submission" date="2020-08" db="EMBL/GenBank/DDBJ databases">
        <authorList>
            <person name="Kikuchi T."/>
        </authorList>
    </citation>
    <scope>NUCLEOTIDE SEQUENCE</scope>
    <source>
        <strain evidence="14">Ka4C1</strain>
    </source>
</reference>
<evidence type="ECO:0000256" key="6">
    <source>
        <dbReference type="ARBA" id="ARBA00022801"/>
    </source>
</evidence>
<dbReference type="AlphaFoldDB" id="A0A1I7SA56"/>
<evidence type="ECO:0000256" key="9">
    <source>
        <dbReference type="ARBA" id="ARBA00023006"/>
    </source>
</evidence>
<evidence type="ECO:0000256" key="12">
    <source>
        <dbReference type="SAM" id="MobiDB-lite"/>
    </source>
</evidence>
<keyword evidence="3" id="KW-0813">Transport</keyword>
<dbReference type="GO" id="GO:0015031">
    <property type="term" value="P:protein transport"/>
    <property type="evidence" value="ECO:0007669"/>
    <property type="project" value="UniProtKB-KW"/>
</dbReference>
<dbReference type="OrthoDB" id="2960936at2759"/>
<evidence type="ECO:0000313" key="17">
    <source>
        <dbReference type="Proteomes" id="UP000659654"/>
    </source>
</evidence>
<keyword evidence="6 11" id="KW-0378">Hydrolase</keyword>
<evidence type="ECO:0000256" key="1">
    <source>
        <dbReference type="ARBA" id="ARBA00004496"/>
    </source>
</evidence>
<dbReference type="Pfam" id="PF03416">
    <property type="entry name" value="Peptidase_C54"/>
    <property type="match status" value="1"/>
</dbReference>
<dbReference type="SMR" id="A0A1I7SA56"/>
<evidence type="ECO:0000313" key="16">
    <source>
        <dbReference type="Proteomes" id="UP000095284"/>
    </source>
</evidence>
<dbReference type="GO" id="GO:0000045">
    <property type="term" value="P:autophagosome assembly"/>
    <property type="evidence" value="ECO:0007669"/>
    <property type="project" value="TreeGrafter"/>
</dbReference>
<evidence type="ECO:0000256" key="4">
    <source>
        <dbReference type="ARBA" id="ARBA00022490"/>
    </source>
</evidence>
<dbReference type="EC" id="3.4.22.-" evidence="11"/>
<evidence type="ECO:0000313" key="18">
    <source>
        <dbReference type="WBParaSite" id="BXY_0990300.1"/>
    </source>
</evidence>
<feature type="region of interest" description="Disordered" evidence="12">
    <location>
        <begin position="347"/>
        <end position="419"/>
    </location>
</feature>
<dbReference type="GO" id="GO:0034727">
    <property type="term" value="P:piecemeal microautophagy of the nucleus"/>
    <property type="evidence" value="ECO:0007669"/>
    <property type="project" value="TreeGrafter"/>
</dbReference>
<evidence type="ECO:0000256" key="8">
    <source>
        <dbReference type="ARBA" id="ARBA00022927"/>
    </source>
</evidence>
<dbReference type="GO" id="GO:0016485">
    <property type="term" value="P:protein processing"/>
    <property type="evidence" value="ECO:0007669"/>
    <property type="project" value="TreeGrafter"/>
</dbReference>
<accession>A0A1I7SA56</accession>
<feature type="compositionally biased region" description="Basic and acidic residues" evidence="12">
    <location>
        <begin position="363"/>
        <end position="385"/>
    </location>
</feature>
<dbReference type="Proteomes" id="UP000659654">
    <property type="component" value="Unassembled WGS sequence"/>
</dbReference>
<dbReference type="InterPro" id="IPR005078">
    <property type="entry name" value="Peptidase_C54"/>
</dbReference>
<evidence type="ECO:0000259" key="13">
    <source>
        <dbReference type="Pfam" id="PF03416"/>
    </source>
</evidence>
<dbReference type="SUPFAM" id="SSF54001">
    <property type="entry name" value="Cysteine proteinases"/>
    <property type="match status" value="2"/>
</dbReference>
<evidence type="ECO:0000313" key="14">
    <source>
        <dbReference type="EMBL" id="CAD5235438.1"/>
    </source>
</evidence>
<dbReference type="GO" id="GO:0005737">
    <property type="term" value="C:cytoplasm"/>
    <property type="evidence" value="ECO:0007669"/>
    <property type="project" value="UniProtKB-SubCell"/>
</dbReference>